<keyword evidence="1" id="KW-0732">Signal</keyword>
<reference evidence="5 6" key="1">
    <citation type="submission" date="2011-12" db="EMBL/GenBank/DDBJ databases">
        <title>The Genome Sequence of Prevotella maculosa OT 289.</title>
        <authorList>
            <consortium name="The Broad Institute Genome Sequencing Platform"/>
            <person name="Earl A."/>
            <person name="Ward D."/>
            <person name="Feldgarden M."/>
            <person name="Gevers D."/>
            <person name="Izard J."/>
            <person name="Blanton J.M."/>
            <person name="Mathney J."/>
            <person name="Tanner A.C."/>
            <person name="Dewhirst F.E."/>
            <person name="Young S.K."/>
            <person name="Zeng Q."/>
            <person name="Gargeya S."/>
            <person name="Fitzgerald M."/>
            <person name="Haas B."/>
            <person name="Abouelleil A."/>
            <person name="Alvarado L."/>
            <person name="Arachchi H.M."/>
            <person name="Berlin A."/>
            <person name="Chapman S.B."/>
            <person name="Gearin G."/>
            <person name="Goldberg J."/>
            <person name="Griggs A."/>
            <person name="Gujja S."/>
            <person name="Hansen M."/>
            <person name="Heiman D."/>
            <person name="Howarth C."/>
            <person name="Larimer J."/>
            <person name="Lui A."/>
            <person name="MacDonald P.J.P."/>
            <person name="McCowen C."/>
            <person name="Montmayeur A."/>
            <person name="Murphy C."/>
            <person name="Neiman D."/>
            <person name="Pearson M."/>
            <person name="Priest M."/>
            <person name="Roberts A."/>
            <person name="Saif S."/>
            <person name="Shea T."/>
            <person name="Sisk P."/>
            <person name="Stolte C."/>
            <person name="Sykes S."/>
            <person name="Wortman J."/>
            <person name="Nusbaum C."/>
            <person name="Birren B."/>
        </authorList>
    </citation>
    <scope>NUCLEOTIDE SEQUENCE [LARGE SCALE GENOMIC DNA]</scope>
    <source>
        <strain evidence="5 6">OT 289</strain>
    </source>
</reference>
<evidence type="ECO:0000256" key="2">
    <source>
        <dbReference type="SAM" id="MobiDB-lite"/>
    </source>
</evidence>
<protein>
    <recommendedName>
        <fullName evidence="4">SbsA Ig-like domain-containing protein</fullName>
    </recommendedName>
</protein>
<dbReference type="RefSeq" id="WP_008564418.1">
    <property type="nucleotide sequence ID" value="NZ_JH594501.1"/>
</dbReference>
<evidence type="ECO:0000256" key="3">
    <source>
        <dbReference type="SAM" id="Phobius"/>
    </source>
</evidence>
<organism evidence="5 6">
    <name type="scientific">Segatella maculosa OT 289</name>
    <dbReference type="NCBI Taxonomy" id="999422"/>
    <lineage>
        <taxon>Bacteria</taxon>
        <taxon>Pseudomonadati</taxon>
        <taxon>Bacteroidota</taxon>
        <taxon>Bacteroidia</taxon>
        <taxon>Bacteroidales</taxon>
        <taxon>Prevotellaceae</taxon>
        <taxon>Segatella</taxon>
    </lineage>
</organism>
<dbReference type="SUPFAM" id="SSF49478">
    <property type="entry name" value="Cna protein B-type domain"/>
    <property type="match status" value="1"/>
</dbReference>
<keyword evidence="3" id="KW-1133">Transmembrane helix</keyword>
<feature type="domain" description="SbsA Ig-like" evidence="4">
    <location>
        <begin position="77"/>
        <end position="176"/>
    </location>
</feature>
<keyword evidence="3" id="KW-0472">Membrane</keyword>
<dbReference type="STRING" id="999422.HMPREF9944_00675"/>
<gene>
    <name evidence="5" type="ORF">HMPREF9944_00675</name>
</gene>
<accession>H1HKI1</accession>
<dbReference type="Proteomes" id="UP000003167">
    <property type="component" value="Unassembled WGS sequence"/>
</dbReference>
<feature type="compositionally biased region" description="Basic and acidic residues" evidence="2">
    <location>
        <begin position="675"/>
        <end position="694"/>
    </location>
</feature>
<dbReference type="AlphaFoldDB" id="H1HKI1"/>
<evidence type="ECO:0000313" key="6">
    <source>
        <dbReference type="Proteomes" id="UP000003167"/>
    </source>
</evidence>
<dbReference type="EMBL" id="AGEK01000016">
    <property type="protein sequence ID" value="EHO73082.1"/>
    <property type="molecule type" value="Genomic_DNA"/>
</dbReference>
<evidence type="ECO:0000313" key="5">
    <source>
        <dbReference type="EMBL" id="EHO73082.1"/>
    </source>
</evidence>
<keyword evidence="6" id="KW-1185">Reference proteome</keyword>
<name>H1HKI1_9BACT</name>
<dbReference type="InterPro" id="IPR032812">
    <property type="entry name" value="SbsA_Ig"/>
</dbReference>
<feature type="region of interest" description="Disordered" evidence="2">
    <location>
        <begin position="675"/>
        <end position="702"/>
    </location>
</feature>
<evidence type="ECO:0000259" key="4">
    <source>
        <dbReference type="Pfam" id="PF13205"/>
    </source>
</evidence>
<comment type="caution">
    <text evidence="5">The sequence shown here is derived from an EMBL/GenBank/DDBJ whole genome shotgun (WGS) entry which is preliminary data.</text>
</comment>
<keyword evidence="3" id="KW-0812">Transmembrane</keyword>
<dbReference type="HOGENOM" id="CLU_014237_0_0_10"/>
<dbReference type="PATRIC" id="fig|999422.3.peg.688"/>
<feature type="transmembrane region" description="Helical" evidence="3">
    <location>
        <begin position="38"/>
        <end position="62"/>
    </location>
</feature>
<dbReference type="Pfam" id="PF13205">
    <property type="entry name" value="Big_5"/>
    <property type="match status" value="1"/>
</dbReference>
<evidence type="ECO:0000256" key="1">
    <source>
        <dbReference type="ARBA" id="ARBA00022729"/>
    </source>
</evidence>
<sequence length="702" mass="79700">MWKYIKKITLSVNRLLFNSIAIARVKEPQNAARVNRSLFILPSLRGIGGGFSLVLGFVLMVFSSCARMGNPDGGWYDEKPPRVIGASPADKGVNVGTRKVKINFDEFIKIDNASENVIVSPPQLQAPEIKAAGKNIEIKLLDSLKANTTYTIDFSDAISDNNEGNPLGNYTYSFSTGAVIDTMEVSGYVVAAENLEPVKGILVGLYANTADSAFQKQPMLRVGRTDSRGHFVIKGVKQGSYRVYALKDMDGNYRFSQKGETIGFSHDIITTSVKDDTRQDTLWTDSLHIADIKRVGYKHFLPDDVTLCAFTETLTNRYLQGVTRNEANHFTVKFSYGNAELPRIKGLNFNENNAFVVIPNVRKDSIDYWLRDTALVNQDTLRMELSYLMTDSLGQLVQHTDTMEVLSKQPYERRMKQQKAAYEKWQKKQEKAKKKGDPFETEMPREPLAINVKSSTDFDPDKNVQIQFNTPLATADTTKIHLYTKVDTLWYRARYRFQPVARRDDEGRLVRSKTLEHGMNYELLGEWKPGREYSLEADSAAFTDIYGAVTKKFKQGLKVKSNDEYGTLLVTLNGMDSLSCVVQLLDRNDNVVKEAQTANGQAEFFYLKPDTYYLRLFVDSNHNGLWDTGDYAADRQPEAVFYYPGKIECKAKWDMTETWNPKATPLYRQKPTEITKQKADKQKTIQRRNAERARQLGITYTP</sequence>
<proteinExistence type="predicted"/>